<feature type="transmembrane region" description="Helical" evidence="6">
    <location>
        <begin position="79"/>
        <end position="97"/>
    </location>
</feature>
<dbReference type="Gene3D" id="2.30.30.60">
    <property type="match status" value="1"/>
</dbReference>
<evidence type="ECO:0000256" key="3">
    <source>
        <dbReference type="ARBA" id="ARBA00022692"/>
    </source>
</evidence>
<dbReference type="EMBL" id="FIZY01000008">
    <property type="protein sequence ID" value="CZF79966.1"/>
    <property type="molecule type" value="Genomic_DNA"/>
</dbReference>
<evidence type="ECO:0000313" key="9">
    <source>
        <dbReference type="EMBL" id="CZF79966.1"/>
    </source>
</evidence>
<accession>A0A128F147</accession>
<dbReference type="InterPro" id="IPR010920">
    <property type="entry name" value="LSM_dom_sf"/>
</dbReference>
<gene>
    <name evidence="9" type="ORF">GMA8713_01203</name>
</gene>
<dbReference type="AlphaFoldDB" id="A0A128F147"/>
<evidence type="ECO:0000313" key="10">
    <source>
        <dbReference type="Proteomes" id="UP000073601"/>
    </source>
</evidence>
<comment type="caution">
    <text evidence="6">Lacks conserved residue(s) required for the propagation of feature annotation.</text>
</comment>
<dbReference type="InterPro" id="IPR045275">
    <property type="entry name" value="MscS_archaea/bacteria_type"/>
</dbReference>
<name>A0A128F147_9GAMM</name>
<dbReference type="GO" id="GO:0005886">
    <property type="term" value="C:plasma membrane"/>
    <property type="evidence" value="ECO:0007669"/>
    <property type="project" value="UniProtKB-SubCell"/>
</dbReference>
<evidence type="ECO:0000256" key="6">
    <source>
        <dbReference type="RuleBase" id="RU369025"/>
    </source>
</evidence>
<dbReference type="GO" id="GO:0008381">
    <property type="term" value="F:mechanosensitive monoatomic ion channel activity"/>
    <property type="evidence" value="ECO:0007669"/>
    <property type="project" value="InterPro"/>
</dbReference>
<dbReference type="Gene3D" id="1.10.287.1260">
    <property type="match status" value="1"/>
</dbReference>
<evidence type="ECO:0000256" key="1">
    <source>
        <dbReference type="ARBA" id="ARBA00004651"/>
    </source>
</evidence>
<protein>
    <recommendedName>
        <fullName evidence="6">Small-conductance mechanosensitive channel</fullName>
    </recommendedName>
</protein>
<dbReference type="SUPFAM" id="SSF50182">
    <property type="entry name" value="Sm-like ribonucleoproteins"/>
    <property type="match status" value="1"/>
</dbReference>
<dbReference type="OrthoDB" id="9792218at2"/>
<comment type="function">
    <text evidence="6">Mechanosensitive channel that participates in the regulation of osmotic pressure changes within the cell, opening in response to stretch forces in the membrane lipid bilayer, without the need for other proteins. Contributes to normal resistance to hypoosmotic shock. Forms an ion channel of 1.0 nanosiemens conductance with a slight preference for anions.</text>
</comment>
<keyword evidence="6" id="KW-0407">Ion channel</keyword>
<dbReference type="Pfam" id="PF00924">
    <property type="entry name" value="MS_channel_2nd"/>
    <property type="match status" value="1"/>
</dbReference>
<evidence type="ECO:0000256" key="7">
    <source>
        <dbReference type="SAM" id="MobiDB-lite"/>
    </source>
</evidence>
<comment type="similarity">
    <text evidence="6">Belongs to the MscS (TC 1.A.23) family.</text>
</comment>
<evidence type="ECO:0000256" key="2">
    <source>
        <dbReference type="ARBA" id="ARBA00022475"/>
    </source>
</evidence>
<proteinExistence type="inferred from homology"/>
<dbReference type="PANTHER" id="PTHR30221">
    <property type="entry name" value="SMALL-CONDUCTANCE MECHANOSENSITIVE CHANNEL"/>
    <property type="match status" value="1"/>
</dbReference>
<feature type="region of interest" description="Disordered" evidence="7">
    <location>
        <begin position="289"/>
        <end position="312"/>
    </location>
</feature>
<reference evidence="10" key="1">
    <citation type="submission" date="2016-02" db="EMBL/GenBank/DDBJ databases">
        <authorList>
            <person name="Rodrigo-Torres Lidia"/>
            <person name="Arahal R.David."/>
        </authorList>
    </citation>
    <scope>NUCLEOTIDE SEQUENCE [LARGE SCALE GENOMIC DNA]</scope>
    <source>
        <strain evidence="10">CECT 8713</strain>
    </source>
</reference>
<sequence>MVLDNLYIYLGTVGVVGVAVVWWATSALLKSKSNREKRLRRLKNFNSVQTSLPKAEGQIGEIDAAVEKIENRFSIIRKITFFFIFIVLGLALSLPFLNSMPAAMVSLMVAVSTTVLGFAAKPVIENIIAGVVLSLSKAIRVGDTVVIEDQYGTVEDISLNHTIIKLWNWKRLIIPSSKMLSLELESLTYNDTYIWVHVEFYTSYENDLELVRQMAIESVQSSKHFISEDPPDFWVMNLDKDAYQCWVAGWTNSATRAWNLASDIRTGIAIRFQAAGIKTHNVQVKMEPLAKSSEDSSELHTLSRSNRVGGVS</sequence>
<dbReference type="PANTHER" id="PTHR30221:SF1">
    <property type="entry name" value="SMALL-CONDUCTANCE MECHANOSENSITIVE CHANNEL"/>
    <property type="match status" value="1"/>
</dbReference>
<keyword evidence="6" id="KW-0813">Transport</keyword>
<feature type="transmembrane region" description="Helical" evidence="6">
    <location>
        <begin position="6"/>
        <end position="29"/>
    </location>
</feature>
<dbReference type="Proteomes" id="UP000073601">
    <property type="component" value="Unassembled WGS sequence"/>
</dbReference>
<keyword evidence="6" id="KW-0406">Ion transport</keyword>
<dbReference type="Gene3D" id="3.30.70.100">
    <property type="match status" value="1"/>
</dbReference>
<dbReference type="RefSeq" id="WP_062706814.1">
    <property type="nucleotide sequence ID" value="NZ_CAWRCI010000008.1"/>
</dbReference>
<evidence type="ECO:0000259" key="8">
    <source>
        <dbReference type="Pfam" id="PF00924"/>
    </source>
</evidence>
<feature type="domain" description="Mechanosensitive ion channel MscS" evidence="8">
    <location>
        <begin position="123"/>
        <end position="181"/>
    </location>
</feature>
<dbReference type="InterPro" id="IPR006685">
    <property type="entry name" value="MscS_channel_2nd"/>
</dbReference>
<evidence type="ECO:0000256" key="4">
    <source>
        <dbReference type="ARBA" id="ARBA00022989"/>
    </source>
</evidence>
<evidence type="ECO:0000256" key="5">
    <source>
        <dbReference type="ARBA" id="ARBA00023136"/>
    </source>
</evidence>
<keyword evidence="2" id="KW-1003">Cell membrane</keyword>
<dbReference type="InterPro" id="IPR023408">
    <property type="entry name" value="MscS_beta-dom_sf"/>
</dbReference>
<keyword evidence="10" id="KW-1185">Reference proteome</keyword>
<keyword evidence="3 6" id="KW-0812">Transmembrane</keyword>
<dbReference type="SUPFAM" id="SSF82689">
    <property type="entry name" value="Mechanosensitive channel protein MscS (YggB), C-terminal domain"/>
    <property type="match status" value="1"/>
</dbReference>
<organism evidence="9 10">
    <name type="scientific">Grimontia marina</name>
    <dbReference type="NCBI Taxonomy" id="646534"/>
    <lineage>
        <taxon>Bacteria</taxon>
        <taxon>Pseudomonadati</taxon>
        <taxon>Pseudomonadota</taxon>
        <taxon>Gammaproteobacteria</taxon>
        <taxon>Vibrionales</taxon>
        <taxon>Vibrionaceae</taxon>
        <taxon>Grimontia</taxon>
    </lineage>
</organism>
<keyword evidence="6" id="KW-0997">Cell inner membrane</keyword>
<comment type="subunit">
    <text evidence="6">Homoheptamer.</text>
</comment>
<dbReference type="InterPro" id="IPR011066">
    <property type="entry name" value="MscS_channel_C_sf"/>
</dbReference>
<comment type="subcellular location">
    <subcellularLocation>
        <location evidence="6">Cell inner membrane</location>
        <topology evidence="6">Multi-pass membrane protein</topology>
    </subcellularLocation>
    <subcellularLocation>
        <location evidence="1">Cell membrane</location>
        <topology evidence="1">Multi-pass membrane protein</topology>
    </subcellularLocation>
</comment>
<keyword evidence="4 6" id="KW-1133">Transmembrane helix</keyword>
<keyword evidence="5 6" id="KW-0472">Membrane</keyword>